<name>A0A6J1W0J6_9SAUR</name>
<dbReference type="RefSeq" id="XP_026548796.1">
    <property type="nucleotide sequence ID" value="XM_026693011.1"/>
</dbReference>
<dbReference type="GeneID" id="113430577"/>
<sequence length="313" mass="33418">MRTSRMIPQNASMMSLGASQNTAAISATGSQTEMGMTPYSSPVTGQPGMYSMNSGMSQMLQHPNQNSINITHNPSQGPRQPSSTQGVGIVSSFGPNVLVNSAVAQQHQQMKGPVGQVMTRTQAPRLQNMMGPVPQGTANWQARGLQGIPGRTSNEIGPFNNGSAYSMQSSQPRLPKQHFPQSVGQSIMDTNGTVRTLNSGVGRQMLQQLPGQQGTNNQSRSMVMPTISQAVSSLTVFNQSSAQQIPGSSFTQSSQGQIYERNPTQDISYSYSSEGTGGSFPNITENSDLVDSIIKSGPGDEWIQELDELFGNP</sequence>
<feature type="domain" description="Mastermind-like 1/3 transactivation" evidence="2">
    <location>
        <begin position="4"/>
        <end position="311"/>
    </location>
</feature>
<dbReference type="Pfam" id="PF20801">
    <property type="entry name" value="MAML1_3_TAD2"/>
    <property type="match status" value="1"/>
</dbReference>
<evidence type="ECO:0000256" key="1">
    <source>
        <dbReference type="SAM" id="MobiDB-lite"/>
    </source>
</evidence>
<dbReference type="GO" id="GO:0003713">
    <property type="term" value="F:transcription coactivator activity"/>
    <property type="evidence" value="ECO:0007669"/>
    <property type="project" value="InterPro"/>
</dbReference>
<dbReference type="InterPro" id="IPR046369">
    <property type="entry name" value="MAML1-3"/>
</dbReference>
<reference evidence="4" key="1">
    <citation type="submission" date="2025-08" db="UniProtKB">
        <authorList>
            <consortium name="RefSeq"/>
        </authorList>
    </citation>
    <scope>IDENTIFICATION</scope>
</reference>
<dbReference type="GO" id="GO:0005654">
    <property type="term" value="C:nucleoplasm"/>
    <property type="evidence" value="ECO:0007669"/>
    <property type="project" value="TreeGrafter"/>
</dbReference>
<gene>
    <name evidence="4" type="primary">LOC113430577</name>
</gene>
<dbReference type="PANTHER" id="PTHR15692:SF8">
    <property type="entry name" value="MASTERMIND-LIKE PROTEIN 3"/>
    <property type="match status" value="1"/>
</dbReference>
<keyword evidence="3" id="KW-1185">Reference proteome</keyword>
<dbReference type="InterPro" id="IPR048455">
    <property type="entry name" value="MAML1_3_TAD2"/>
</dbReference>
<feature type="region of interest" description="Disordered" evidence="1">
    <location>
        <begin position="54"/>
        <end position="86"/>
    </location>
</feature>
<proteinExistence type="predicted"/>
<evidence type="ECO:0000259" key="2">
    <source>
        <dbReference type="Pfam" id="PF20801"/>
    </source>
</evidence>
<accession>A0A6J1W0J6</accession>
<dbReference type="AlphaFoldDB" id="A0A6J1W0J6"/>
<dbReference type="KEGG" id="nss:113430577"/>
<evidence type="ECO:0000313" key="4">
    <source>
        <dbReference type="RefSeq" id="XP_026548796.1"/>
    </source>
</evidence>
<dbReference type="GO" id="GO:0007221">
    <property type="term" value="P:positive regulation of transcription of Notch receptor target"/>
    <property type="evidence" value="ECO:0007669"/>
    <property type="project" value="InterPro"/>
</dbReference>
<protein>
    <submittedName>
        <fullName evidence="4">Mastermind-like protein 3</fullName>
    </submittedName>
</protein>
<organism evidence="3 4">
    <name type="scientific">Notechis scutatus</name>
    <name type="common">mainland tiger snake</name>
    <dbReference type="NCBI Taxonomy" id="8663"/>
    <lineage>
        <taxon>Eukaryota</taxon>
        <taxon>Metazoa</taxon>
        <taxon>Chordata</taxon>
        <taxon>Craniata</taxon>
        <taxon>Vertebrata</taxon>
        <taxon>Euteleostomi</taxon>
        <taxon>Lepidosauria</taxon>
        <taxon>Squamata</taxon>
        <taxon>Bifurcata</taxon>
        <taxon>Unidentata</taxon>
        <taxon>Episquamata</taxon>
        <taxon>Toxicofera</taxon>
        <taxon>Serpentes</taxon>
        <taxon>Colubroidea</taxon>
        <taxon>Elapidae</taxon>
        <taxon>Hydrophiinae</taxon>
        <taxon>Notechis</taxon>
    </lineage>
</organism>
<dbReference type="PANTHER" id="PTHR15692">
    <property type="entry name" value="MASTERMIND-LIKE"/>
    <property type="match status" value="1"/>
</dbReference>
<evidence type="ECO:0000313" key="3">
    <source>
        <dbReference type="Proteomes" id="UP000504612"/>
    </source>
</evidence>
<dbReference type="Proteomes" id="UP000504612">
    <property type="component" value="Unplaced"/>
</dbReference>